<dbReference type="Proteomes" id="UP000283530">
    <property type="component" value="Unassembled WGS sequence"/>
</dbReference>
<comment type="similarity">
    <text evidence="1">Belongs to the Whirly family.</text>
</comment>
<protein>
    <submittedName>
        <fullName evidence="4">Plant transcription factor</fullName>
    </submittedName>
</protein>
<proteinExistence type="inferred from homology"/>
<sequence>MMKLSRFFLSRSADNIKTSRIKDSLWSHNSTSLASISTARENLVTGGKYEGRPFVDYPIFKGKAALSMYPVPPKFNKMNSGSIHLERRGVVMLTFWPAIGQRKYDWQKRQHFALSAVELGSLISLGPTDSCEFFHDPSMNTSLAGQVRKTFQVSPLSDDGGYYFNMSVVNPNQKINERFSVPVSKAEFAVMRTSFSYILPHIMGWDCFTSPQPETTLKVNPPKQPGPLLSPDLEWNR</sequence>
<dbReference type="GO" id="GO:0003697">
    <property type="term" value="F:single-stranded DNA binding"/>
    <property type="evidence" value="ECO:0007669"/>
    <property type="project" value="InterPro"/>
</dbReference>
<dbReference type="InterPro" id="IPR013742">
    <property type="entry name" value="Whirly"/>
</dbReference>
<dbReference type="SUPFAM" id="SSF54447">
    <property type="entry name" value="ssDNA-binding transcriptional regulator domain"/>
    <property type="match status" value="1"/>
</dbReference>
<dbReference type="GO" id="GO:0006355">
    <property type="term" value="P:regulation of DNA-templated transcription"/>
    <property type="evidence" value="ECO:0007669"/>
    <property type="project" value="InterPro"/>
</dbReference>
<dbReference type="Pfam" id="PF08536">
    <property type="entry name" value="Whirly"/>
    <property type="match status" value="1"/>
</dbReference>
<gene>
    <name evidence="4" type="ORF">CKAN_00721500</name>
</gene>
<feature type="region of interest" description="Disordered" evidence="3">
    <location>
        <begin position="217"/>
        <end position="237"/>
    </location>
</feature>
<dbReference type="STRING" id="337451.A0A3S3N0T2"/>
<dbReference type="Gene3D" id="2.30.31.10">
    <property type="entry name" value="Transcriptional Coactivator Pc4, Chain A"/>
    <property type="match status" value="1"/>
</dbReference>
<dbReference type="GO" id="GO:0006952">
    <property type="term" value="P:defense response"/>
    <property type="evidence" value="ECO:0007669"/>
    <property type="project" value="InterPro"/>
</dbReference>
<dbReference type="PANTHER" id="PTHR31745">
    <property type="entry name" value="SINGLE-STRANDED DNA-BINDING PROTEIN WHY2, MITOCHONDRIAL"/>
    <property type="match status" value="1"/>
</dbReference>
<evidence type="ECO:0000256" key="3">
    <source>
        <dbReference type="SAM" id="MobiDB-lite"/>
    </source>
</evidence>
<evidence type="ECO:0000313" key="4">
    <source>
        <dbReference type="EMBL" id="RWR78673.1"/>
    </source>
</evidence>
<reference evidence="4 5" key="1">
    <citation type="journal article" date="2019" name="Nat. Plants">
        <title>Stout camphor tree genome fills gaps in understanding of flowering plant genome evolution.</title>
        <authorList>
            <person name="Chaw S.M."/>
            <person name="Liu Y.C."/>
            <person name="Wu Y.W."/>
            <person name="Wang H.Y."/>
            <person name="Lin C.I."/>
            <person name="Wu C.S."/>
            <person name="Ke H.M."/>
            <person name="Chang L.Y."/>
            <person name="Hsu C.Y."/>
            <person name="Yang H.T."/>
            <person name="Sudianto E."/>
            <person name="Hsu M.H."/>
            <person name="Wu K.P."/>
            <person name="Wang L.N."/>
            <person name="Leebens-Mack J.H."/>
            <person name="Tsai I.J."/>
        </authorList>
    </citation>
    <scope>NUCLEOTIDE SEQUENCE [LARGE SCALE GENOMIC DNA]</scope>
    <source>
        <strain evidence="5">cv. Chaw 1501</strain>
        <tissue evidence="4">Young leaves</tissue>
    </source>
</reference>
<dbReference type="OrthoDB" id="511009at2759"/>
<accession>A0A3S3N0T2</accession>
<name>A0A3S3N0T2_9MAGN</name>
<keyword evidence="5" id="KW-1185">Reference proteome</keyword>
<dbReference type="PANTHER" id="PTHR31745:SF1">
    <property type="entry name" value="SINGLE-STRANDED DNA-BINDING PROTEIN WHY2, MITOCHONDRIAL"/>
    <property type="match status" value="1"/>
</dbReference>
<evidence type="ECO:0000256" key="2">
    <source>
        <dbReference type="ARBA" id="ARBA00022946"/>
    </source>
</evidence>
<comment type="caution">
    <text evidence="4">The sequence shown here is derived from an EMBL/GenBank/DDBJ whole genome shotgun (WGS) entry which is preliminary data.</text>
</comment>
<organism evidence="4 5">
    <name type="scientific">Cinnamomum micranthum f. kanehirae</name>
    <dbReference type="NCBI Taxonomy" id="337451"/>
    <lineage>
        <taxon>Eukaryota</taxon>
        <taxon>Viridiplantae</taxon>
        <taxon>Streptophyta</taxon>
        <taxon>Embryophyta</taxon>
        <taxon>Tracheophyta</taxon>
        <taxon>Spermatophyta</taxon>
        <taxon>Magnoliopsida</taxon>
        <taxon>Magnoliidae</taxon>
        <taxon>Laurales</taxon>
        <taxon>Lauraceae</taxon>
        <taxon>Cinnamomum</taxon>
    </lineage>
</organism>
<keyword evidence="2" id="KW-0809">Transit peptide</keyword>
<dbReference type="AlphaFoldDB" id="A0A3S3N0T2"/>
<dbReference type="InterPro" id="IPR009044">
    <property type="entry name" value="ssDNA-bd_transcriptional_reg"/>
</dbReference>
<evidence type="ECO:0000313" key="5">
    <source>
        <dbReference type="Proteomes" id="UP000283530"/>
    </source>
</evidence>
<evidence type="ECO:0000256" key="1">
    <source>
        <dbReference type="ARBA" id="ARBA00006061"/>
    </source>
</evidence>
<dbReference type="EMBL" id="QPKB01000003">
    <property type="protein sequence ID" value="RWR78673.1"/>
    <property type="molecule type" value="Genomic_DNA"/>
</dbReference>